<organism evidence="3 4">
    <name type="scientific">Rhizobium tropici</name>
    <dbReference type="NCBI Taxonomy" id="398"/>
    <lineage>
        <taxon>Bacteria</taxon>
        <taxon>Pseudomonadati</taxon>
        <taxon>Pseudomonadota</taxon>
        <taxon>Alphaproteobacteria</taxon>
        <taxon>Hyphomicrobiales</taxon>
        <taxon>Rhizobiaceae</taxon>
        <taxon>Rhizobium/Agrobacterium group</taxon>
        <taxon>Rhizobium</taxon>
    </lineage>
</organism>
<dbReference type="Proteomes" id="UP000251205">
    <property type="component" value="Unassembled WGS sequence"/>
</dbReference>
<feature type="compositionally biased region" description="Basic and acidic residues" evidence="1">
    <location>
        <begin position="111"/>
        <end position="123"/>
    </location>
</feature>
<feature type="region of interest" description="Disordered" evidence="1">
    <location>
        <begin position="1"/>
        <end position="123"/>
    </location>
</feature>
<dbReference type="InterPro" id="IPR047800">
    <property type="entry name" value="SWFGD_dom"/>
</dbReference>
<dbReference type="InterPro" id="IPR014004">
    <property type="entry name" value="Transpt-assoc_nodulatn_dom_bac"/>
</dbReference>
<name>A0A329Y6A7_RHITR</name>
<dbReference type="InterPro" id="IPR051686">
    <property type="entry name" value="Lipoprotein_DolP"/>
</dbReference>
<protein>
    <submittedName>
        <fullName evidence="3">Osmotic sensory protein</fullName>
    </submittedName>
</protein>
<accession>A0A329Y6A7</accession>
<dbReference type="PANTHER" id="PTHR34606:SF15">
    <property type="entry name" value="BON DOMAIN-CONTAINING PROTEIN"/>
    <property type="match status" value="1"/>
</dbReference>
<dbReference type="Pfam" id="PF04972">
    <property type="entry name" value="BON"/>
    <property type="match status" value="1"/>
</dbReference>
<evidence type="ECO:0000313" key="4">
    <source>
        <dbReference type="Proteomes" id="UP000251205"/>
    </source>
</evidence>
<comment type="caution">
    <text evidence="3">The sequence shown here is derived from an EMBL/GenBank/DDBJ whole genome shotgun (WGS) entry which is preliminary data.</text>
</comment>
<sequence>MQSKSRYQGGRPMAYGYEDGNDRYRRNRDRNYGSRERNNPDWDRYGSEFDRPYSSRASDRYSADDRDSWTTDDLGYSDYGYGDRRSLRAYPERSFDDRERGYARQANFDRSSGRPSRDLPSRDFMDRAGDEIASWFGDDDAARRREMDKFRGKGPKGYKRADERILEDVNDRLTYAPSLDASEIEVSVAGGEVTLAGFVFNRQDKRVAEDIVDDVFGVSHVQNNLRVKTAGESVGGLDT</sequence>
<gene>
    <name evidence="3" type="ORF">DQ393_31750</name>
</gene>
<feature type="compositionally biased region" description="Basic and acidic residues" evidence="1">
    <location>
        <begin position="81"/>
        <end position="102"/>
    </location>
</feature>
<dbReference type="OrthoDB" id="680465at2"/>
<dbReference type="AlphaFoldDB" id="A0A329Y6A7"/>
<proteinExistence type="predicted"/>
<dbReference type="InterPro" id="IPR007055">
    <property type="entry name" value="BON_dom"/>
</dbReference>
<dbReference type="PROSITE" id="PS50914">
    <property type="entry name" value="BON"/>
    <property type="match status" value="1"/>
</dbReference>
<dbReference type="SMART" id="SM00749">
    <property type="entry name" value="BON"/>
    <property type="match status" value="1"/>
</dbReference>
<feature type="compositionally biased region" description="Basic and acidic residues" evidence="1">
    <location>
        <begin position="20"/>
        <end position="69"/>
    </location>
</feature>
<reference evidence="3 4" key="1">
    <citation type="submission" date="2018-06" db="EMBL/GenBank/DDBJ databases">
        <title>Whole Genome Sequence of an efficient microsymbiont, Rhizobium tropici.</title>
        <authorList>
            <person name="Srinivasan R."/>
            <person name="Singh H.V."/>
            <person name="Srivastava R."/>
            <person name="Kumari B."/>
            <person name="Radhakrishna A."/>
        </authorList>
    </citation>
    <scope>NUCLEOTIDE SEQUENCE [LARGE SCALE GENOMIC DNA]</scope>
    <source>
        <strain evidence="3 4">IGFRI Rhizo-19</strain>
    </source>
</reference>
<evidence type="ECO:0000259" key="2">
    <source>
        <dbReference type="PROSITE" id="PS50914"/>
    </source>
</evidence>
<dbReference type="EMBL" id="QMKK01000061">
    <property type="protein sequence ID" value="RAX37382.1"/>
    <property type="molecule type" value="Genomic_DNA"/>
</dbReference>
<feature type="domain" description="BON" evidence="2">
    <location>
        <begin position="161"/>
        <end position="229"/>
    </location>
</feature>
<evidence type="ECO:0000313" key="3">
    <source>
        <dbReference type="EMBL" id="RAX37382.1"/>
    </source>
</evidence>
<dbReference type="NCBIfam" id="NF033157">
    <property type="entry name" value="SWFGD_domain"/>
    <property type="match status" value="1"/>
</dbReference>
<dbReference type="Gene3D" id="3.30.1340.30">
    <property type="match status" value="1"/>
</dbReference>
<evidence type="ECO:0000256" key="1">
    <source>
        <dbReference type="SAM" id="MobiDB-lite"/>
    </source>
</evidence>
<dbReference type="PANTHER" id="PTHR34606">
    <property type="entry name" value="BON DOMAIN-CONTAINING PROTEIN"/>
    <property type="match status" value="1"/>
</dbReference>